<dbReference type="GO" id="GO:0015074">
    <property type="term" value="P:DNA integration"/>
    <property type="evidence" value="ECO:0007669"/>
    <property type="project" value="InterPro"/>
</dbReference>
<evidence type="ECO:0000313" key="4">
    <source>
        <dbReference type="Proteomes" id="UP000279057"/>
    </source>
</evidence>
<dbReference type="RefSeq" id="WP_054072919.1">
    <property type="nucleotide sequence ID" value="NZ_RBOM01000342.1"/>
</dbReference>
<dbReference type="InterPro" id="IPR036397">
    <property type="entry name" value="RNaseH_sf"/>
</dbReference>
<evidence type="ECO:0000256" key="1">
    <source>
        <dbReference type="SAM" id="MobiDB-lite"/>
    </source>
</evidence>
<dbReference type="InterPro" id="IPR001356">
    <property type="entry name" value="HD"/>
</dbReference>
<feature type="domain" description="Integrase catalytic" evidence="2">
    <location>
        <begin position="274"/>
        <end position="481"/>
    </location>
</feature>
<organism evidence="3 4">
    <name type="scientific">Pseudomonas savastanoi pv. glycinea</name>
    <name type="common">Pseudomonas syringae pv. glycinea</name>
    <dbReference type="NCBI Taxonomy" id="318"/>
    <lineage>
        <taxon>Bacteria</taxon>
        <taxon>Pseudomonadati</taxon>
        <taxon>Pseudomonadota</taxon>
        <taxon>Gammaproteobacteria</taxon>
        <taxon>Pseudomonadales</taxon>
        <taxon>Pseudomonadaceae</taxon>
        <taxon>Pseudomonas</taxon>
    </lineage>
</organism>
<feature type="region of interest" description="Disordered" evidence="1">
    <location>
        <begin position="651"/>
        <end position="692"/>
    </location>
</feature>
<protein>
    <submittedName>
        <fullName evidence="3">Transposon Tn7-like transposase protein B</fullName>
    </submittedName>
</protein>
<name>A0A3M3F8U3_PSESG</name>
<dbReference type="AlphaFoldDB" id="A0A3M3F8U3"/>
<gene>
    <name evidence="3" type="ORF">ALQ74_05241</name>
</gene>
<dbReference type="PROSITE" id="PS50994">
    <property type="entry name" value="INTEGRASE"/>
    <property type="match status" value="1"/>
</dbReference>
<comment type="caution">
    <text evidence="3">The sequence shown here is derived from an EMBL/GenBank/DDBJ whole genome shotgun (WGS) entry which is preliminary data.</text>
</comment>
<dbReference type="EMBL" id="RBOM01000342">
    <property type="protein sequence ID" value="RMM57772.1"/>
    <property type="molecule type" value="Genomic_DNA"/>
</dbReference>
<dbReference type="Gene3D" id="3.30.420.10">
    <property type="entry name" value="Ribonuclease H-like superfamily/Ribonuclease H"/>
    <property type="match status" value="1"/>
</dbReference>
<accession>A0A3M3F8U3</accession>
<dbReference type="CDD" id="cd00086">
    <property type="entry name" value="homeodomain"/>
    <property type="match status" value="1"/>
</dbReference>
<proteinExistence type="predicted"/>
<reference evidence="3 4" key="1">
    <citation type="submission" date="2018-08" db="EMBL/GenBank/DDBJ databases">
        <title>Recombination of ecologically and evolutionarily significant loci maintains genetic cohesion in the Pseudomonas syringae species complex.</title>
        <authorList>
            <person name="Dillon M."/>
            <person name="Thakur S."/>
            <person name="Almeida R.N.D."/>
            <person name="Weir B.S."/>
            <person name="Guttman D.S."/>
        </authorList>
    </citation>
    <scope>NUCLEOTIDE SEQUENCE [LARGE SCALE GENOMIC DNA]</scope>
    <source>
        <strain evidence="3 4">ICMP 4332</strain>
    </source>
</reference>
<evidence type="ECO:0000259" key="2">
    <source>
        <dbReference type="PROSITE" id="PS50994"/>
    </source>
</evidence>
<dbReference type="Proteomes" id="UP000279057">
    <property type="component" value="Unassembled WGS sequence"/>
</dbReference>
<evidence type="ECO:0000313" key="3">
    <source>
        <dbReference type="EMBL" id="RMM57772.1"/>
    </source>
</evidence>
<sequence>MYEIHDVYVAATPSNVFDSPVRVLETIALKKVILIKIKKNKVTKPFSVDYSEWINLLASESLVKVPDPLGDLPSIPPKLPQAAEKRLKQVSNITSALSIIPDFLTNKKALNAKIKQIAASLDLTEKTIKVWVSDWLQAGRNTVAVVSKFVVKEHQVANPPKSGTKRGAKPHLLSADTGVPSYEVEPQITKAYDTYIIQQRMTWKDAFHEMLLSVYKLPPESISEGTDGLLLNPALAKKHSVPTWRQFRYRCRQLKKANVQLETESPRGSRGKASDYAPGPGFYEIDATHFQIQLVSRITKSLLVGRPTVYLIVDTYDGAIAGYAVSLENPSWAIAALALHNCFSDKSLVFERLGLPYSSADWPCHHLPTLLRADRAELVSNMGHNFPQSGIRVEITPSMTPIAKGTVEGKNAELKNTRGSRYDLPGRFSKKRERRAPDGKKTAALNIFEFEKILVEIIMDLNNTAVDPKKIPPDALSEGPKVATRIGLHRWALANRAGFTRNMGPNFTYEYLMTNGSGRIAPLGILFQGETYTCDHLRSSGLLSASINHAIKVKVSYNPLLASEIFFYDPSIKSWLQAFNTDPEIYDIRASFPEVKEFRAIQKQLVSQAELNHYSKRRISVRAVKAEVQKSVLEKRNSLMGSRGVDIRQNRAQERANERSSGMNGALSLSPITETGSLPSRPAPTPDAEHNKNDISMWDEVDAVNIIK</sequence>
<dbReference type="InterPro" id="IPR001584">
    <property type="entry name" value="Integrase_cat-core"/>
</dbReference>
<dbReference type="GO" id="GO:0003677">
    <property type="term" value="F:DNA binding"/>
    <property type="evidence" value="ECO:0007669"/>
    <property type="project" value="InterPro"/>
</dbReference>